<sequence length="409" mass="46697">MRLHRNLVFAVVDALNYIFNEGEYADKVVEKVLKYDKRWGARDRGFIAETTYEMVRWRRLYAEIAEVKAPYSRQNLFRMFAVWAVLKGIKLPDWKQIEPTPERRIKGKFDELSKIRKYRESVPDWMDELCAKSLGEALWTKEIHALNEQAEVILRVNTLKTTKDNLSSVLHEAGVETESIKGYPDALRLKERSNVFVTEAFKNGWFEVQDASSQLVAPFLDVKPGQRVVDTCAGAGGKTLHLAALMENKGQLIALDIYGNKLKELKRRAKRDGAHNVETRAIDSTKVIKKLFDTADRVLIDAPCTGLGVLKRNPDAKWKLQPDFLEKIMVTQQQILQDYSRIVKPGGKLVYATCSILPQENIQQVKKFLGSEAGKDFSLIKDSNIYACKTGFDGFYMALLEKNSLENKK</sequence>
<dbReference type="InterPro" id="IPR054728">
    <property type="entry name" value="RsmB-like_ferredoxin"/>
</dbReference>
<dbReference type="PANTHER" id="PTHR22807">
    <property type="entry name" value="NOP2 YEAST -RELATED NOL1/NOP2/FMU SUN DOMAIN-CONTAINING"/>
    <property type="match status" value="1"/>
</dbReference>
<dbReference type="GO" id="GO:0003723">
    <property type="term" value="F:RNA binding"/>
    <property type="evidence" value="ECO:0007669"/>
    <property type="project" value="UniProtKB-UniRule"/>
</dbReference>
<dbReference type="Pfam" id="PF22458">
    <property type="entry name" value="RsmF-B_ferredox"/>
    <property type="match status" value="1"/>
</dbReference>
<evidence type="ECO:0000256" key="1">
    <source>
        <dbReference type="ARBA" id="ARBA00022603"/>
    </source>
</evidence>
<dbReference type="Proteomes" id="UP000193420">
    <property type="component" value="Unassembled WGS sequence"/>
</dbReference>
<keyword evidence="2 5" id="KW-0808">Transferase</keyword>
<evidence type="ECO:0000256" key="5">
    <source>
        <dbReference type="PROSITE-ProRule" id="PRU01023"/>
    </source>
</evidence>
<protein>
    <submittedName>
        <fullName evidence="7">16S rRNA (Cytosine967-C5)-methyltransferase</fullName>
    </submittedName>
</protein>
<keyword evidence="3 5" id="KW-0949">S-adenosyl-L-methionine</keyword>
<evidence type="ECO:0000259" key="6">
    <source>
        <dbReference type="PROSITE" id="PS51686"/>
    </source>
</evidence>
<dbReference type="GO" id="GO:0008173">
    <property type="term" value="F:RNA methyltransferase activity"/>
    <property type="evidence" value="ECO:0007669"/>
    <property type="project" value="InterPro"/>
</dbReference>
<dbReference type="PANTHER" id="PTHR22807:SF53">
    <property type="entry name" value="RIBOSOMAL RNA SMALL SUBUNIT METHYLTRANSFERASE B-RELATED"/>
    <property type="match status" value="1"/>
</dbReference>
<evidence type="ECO:0000256" key="3">
    <source>
        <dbReference type="ARBA" id="ARBA00022691"/>
    </source>
</evidence>
<dbReference type="EMBL" id="FXAO01000003">
    <property type="protein sequence ID" value="SMG26451.1"/>
    <property type="molecule type" value="Genomic_DNA"/>
</dbReference>
<dbReference type="SUPFAM" id="SSF53335">
    <property type="entry name" value="S-adenosyl-L-methionine-dependent methyltransferases"/>
    <property type="match status" value="1"/>
</dbReference>
<evidence type="ECO:0000313" key="8">
    <source>
        <dbReference type="Proteomes" id="UP000193420"/>
    </source>
</evidence>
<organism evidence="7 8">
    <name type="scientific">Arenibacter troitsensis</name>
    <dbReference type="NCBI Taxonomy" id="188872"/>
    <lineage>
        <taxon>Bacteria</taxon>
        <taxon>Pseudomonadati</taxon>
        <taxon>Bacteroidota</taxon>
        <taxon>Flavobacteriia</taxon>
        <taxon>Flavobacteriales</taxon>
        <taxon>Flavobacteriaceae</taxon>
        <taxon>Arenibacter</taxon>
    </lineage>
</organism>
<dbReference type="Pfam" id="PF01189">
    <property type="entry name" value="Methyltr_RsmB-F"/>
    <property type="match status" value="1"/>
</dbReference>
<proteinExistence type="inferred from homology"/>
<feature type="domain" description="SAM-dependent MTase RsmB/NOP-type" evidence="6">
    <location>
        <begin position="142"/>
        <end position="403"/>
    </location>
</feature>
<dbReference type="Gene3D" id="3.40.50.150">
    <property type="entry name" value="Vaccinia Virus protein VP39"/>
    <property type="match status" value="1"/>
</dbReference>
<evidence type="ECO:0000256" key="2">
    <source>
        <dbReference type="ARBA" id="ARBA00022679"/>
    </source>
</evidence>
<dbReference type="CDD" id="cd02440">
    <property type="entry name" value="AdoMet_MTases"/>
    <property type="match status" value="1"/>
</dbReference>
<feature type="binding site" evidence="5">
    <location>
        <position position="283"/>
    </location>
    <ligand>
        <name>S-adenosyl-L-methionine</name>
        <dbReference type="ChEBI" id="CHEBI:59789"/>
    </ligand>
</feature>
<dbReference type="OrthoDB" id="9810297at2"/>
<evidence type="ECO:0000256" key="4">
    <source>
        <dbReference type="ARBA" id="ARBA00022884"/>
    </source>
</evidence>
<dbReference type="GO" id="GO:0001510">
    <property type="term" value="P:RNA methylation"/>
    <property type="evidence" value="ECO:0007669"/>
    <property type="project" value="InterPro"/>
</dbReference>
<dbReference type="RefSeq" id="WP_085498117.1">
    <property type="nucleotide sequence ID" value="NZ_FXAO01000003.1"/>
</dbReference>
<gene>
    <name evidence="7" type="ORF">SAMN03080602_01750</name>
</gene>
<name>A0A1X7JFX2_9FLAO</name>
<keyword evidence="8" id="KW-1185">Reference proteome</keyword>
<comment type="similarity">
    <text evidence="5">Belongs to the class I-like SAM-binding methyltransferase superfamily. RsmB/NOP family.</text>
</comment>
<feature type="binding site" evidence="5">
    <location>
        <position position="256"/>
    </location>
    <ligand>
        <name>S-adenosyl-L-methionine</name>
        <dbReference type="ChEBI" id="CHEBI:59789"/>
    </ligand>
</feature>
<evidence type="ECO:0000313" key="7">
    <source>
        <dbReference type="EMBL" id="SMG26451.1"/>
    </source>
</evidence>
<keyword evidence="4 5" id="KW-0694">RNA-binding</keyword>
<dbReference type="PRINTS" id="PR02008">
    <property type="entry name" value="RCMTFAMILY"/>
</dbReference>
<comment type="caution">
    <text evidence="5">Lacks conserved residue(s) required for the propagation of feature annotation.</text>
</comment>
<dbReference type="PROSITE" id="PS51686">
    <property type="entry name" value="SAM_MT_RSMB_NOP"/>
    <property type="match status" value="1"/>
</dbReference>
<dbReference type="InterPro" id="IPR001678">
    <property type="entry name" value="MeTrfase_RsmB-F_NOP2_dom"/>
</dbReference>
<dbReference type="InterPro" id="IPR049560">
    <property type="entry name" value="MeTrfase_RsmB-F_NOP2_cat"/>
</dbReference>
<dbReference type="InterPro" id="IPR023267">
    <property type="entry name" value="RCMT"/>
</dbReference>
<feature type="active site" description="Nucleophile" evidence="5">
    <location>
        <position position="354"/>
    </location>
</feature>
<keyword evidence="1 5" id="KW-0489">Methyltransferase</keyword>
<feature type="binding site" evidence="5">
    <location>
        <position position="301"/>
    </location>
    <ligand>
        <name>S-adenosyl-L-methionine</name>
        <dbReference type="ChEBI" id="CHEBI:59789"/>
    </ligand>
</feature>
<dbReference type="InterPro" id="IPR029063">
    <property type="entry name" value="SAM-dependent_MTases_sf"/>
</dbReference>
<accession>A0A1X7JFX2</accession>
<dbReference type="STRING" id="188872.SAMN03080602_01750"/>
<dbReference type="AlphaFoldDB" id="A0A1X7JFX2"/>
<reference evidence="8" key="1">
    <citation type="submission" date="2017-04" db="EMBL/GenBank/DDBJ databases">
        <authorList>
            <person name="Varghese N."/>
            <person name="Submissions S."/>
        </authorList>
    </citation>
    <scope>NUCLEOTIDE SEQUENCE [LARGE SCALE GENOMIC DNA]</scope>
    <source>
        <strain evidence="8">DSM 19835</strain>
    </source>
</reference>